<dbReference type="InterPro" id="IPR006626">
    <property type="entry name" value="PbH1"/>
</dbReference>
<proteinExistence type="predicted"/>
<dbReference type="InterPro" id="IPR011050">
    <property type="entry name" value="Pectin_lyase_fold/virulence"/>
</dbReference>
<reference evidence="3" key="1">
    <citation type="journal article" date="2019" name="Int. J. Syst. Evol. Microbiol.">
        <title>The Global Catalogue of Microorganisms (GCM) 10K type strain sequencing project: providing services to taxonomists for standard genome sequencing and annotation.</title>
        <authorList>
            <consortium name="The Broad Institute Genomics Platform"/>
            <consortium name="The Broad Institute Genome Sequencing Center for Infectious Disease"/>
            <person name="Wu L."/>
            <person name="Ma J."/>
        </authorList>
    </citation>
    <scope>NUCLEOTIDE SEQUENCE [LARGE SCALE GENOMIC DNA]</scope>
    <source>
        <strain evidence="3">CCUG 49571</strain>
    </source>
</reference>
<dbReference type="RefSeq" id="WP_378102320.1">
    <property type="nucleotide sequence ID" value="NZ_JBHSEP010000030.1"/>
</dbReference>
<dbReference type="Gene3D" id="2.160.20.10">
    <property type="entry name" value="Single-stranded right-handed beta-helix, Pectin lyase-like"/>
    <property type="match status" value="1"/>
</dbReference>
<organism evidence="2 3">
    <name type="scientific">Cohnella hongkongensis</name>
    <dbReference type="NCBI Taxonomy" id="178337"/>
    <lineage>
        <taxon>Bacteria</taxon>
        <taxon>Bacillati</taxon>
        <taxon>Bacillota</taxon>
        <taxon>Bacilli</taxon>
        <taxon>Bacillales</taxon>
        <taxon>Paenibacillaceae</taxon>
        <taxon>Cohnella</taxon>
    </lineage>
</organism>
<dbReference type="Pfam" id="PF13229">
    <property type="entry name" value="Beta_helix"/>
    <property type="match status" value="1"/>
</dbReference>
<accession>A0ABV9FKI5</accession>
<dbReference type="InterPro" id="IPR012334">
    <property type="entry name" value="Pectin_lyas_fold"/>
</dbReference>
<dbReference type="EMBL" id="JBHSEP010000030">
    <property type="protein sequence ID" value="MFC4601783.1"/>
    <property type="molecule type" value="Genomic_DNA"/>
</dbReference>
<dbReference type="SUPFAM" id="SSF51126">
    <property type="entry name" value="Pectin lyase-like"/>
    <property type="match status" value="1"/>
</dbReference>
<comment type="caution">
    <text evidence="2">The sequence shown here is derived from an EMBL/GenBank/DDBJ whole genome shotgun (WGS) entry which is preliminary data.</text>
</comment>
<dbReference type="Proteomes" id="UP001596028">
    <property type="component" value="Unassembled WGS sequence"/>
</dbReference>
<dbReference type="SMART" id="SM00710">
    <property type="entry name" value="PbH1"/>
    <property type="match status" value="9"/>
</dbReference>
<sequence>MSQERSAAYRIDLAEFGIYNDGTHAAETTAGINGAIAWAMSEGFNHVVLPGGHYKVKIDGVTFSAILVPSGLHFEMAEDCVVEMEGHSSPNSNVFQLKGVHDCKITGGTVVGDKETHIYEIYIGFERGGVNADGSLNDDPNWIRSEVLDRYEHPGLLSNFRLWNTNGLAVSGYFFYQYKDTVSSATFVDFRNNGQFAPGAPTGRGWFLNPDMSANNKMVIAINITGLGLTDPDIAALSMKIDNTYFTHEGGHGIGLYGANHIVIDDVEIYGCAGDGIMVGVKQYHPDPNDYTQEEMGQHITIRNCDIHHCRRQGISLCGSNDVYVYNNEIHHIGLAEDGVTSDFRNGTAPMFGIDVESMVGESNIPFRTPEQPIGLELNHRIYIYSNHIYRNHKGHFVNCDGYHITLENNTFEGFNIGGVCSYPNYRFIKYLNNTFIECELWVQGDHFVNGGVFYKGNLKLLDVRGAVVQNVQIKDGSFYGSNLYGYFGTPSVNAATGTFTYATAHGMGNGAQICFEQWAGRVPAGISVDKLYYTVNITSTSFQVSETRGGSPVAITDAGEPGFNISRYNYGRCYISNVTVERDWRTDNALTPNFSVHSAGAVMRNITVKNYDVSVLVPQNYAGRPNTIEGLTLIEGSARFEGTHVANSQFMRAKSTLLGSSDIQFGSNSAAFPRKITVQGCRFHRLGTVLEGHTVVTDSVFESSVIGKANNGNKAVISGSYLENTNVNGHWLNQNDSLTLAGNVFNNVNVTGASPYVKQINNTVL</sequence>
<protein>
    <submittedName>
        <fullName evidence="2">Right-handed parallel beta-helix repeat-containing protein</fullName>
    </submittedName>
</protein>
<evidence type="ECO:0000313" key="3">
    <source>
        <dbReference type="Proteomes" id="UP001596028"/>
    </source>
</evidence>
<feature type="domain" description="Right handed beta helix" evidence="1">
    <location>
        <begin position="298"/>
        <end position="443"/>
    </location>
</feature>
<dbReference type="InterPro" id="IPR039448">
    <property type="entry name" value="Beta_helix"/>
</dbReference>
<evidence type="ECO:0000313" key="2">
    <source>
        <dbReference type="EMBL" id="MFC4601783.1"/>
    </source>
</evidence>
<gene>
    <name evidence="2" type="ORF">ACFO3S_26335</name>
</gene>
<keyword evidence="3" id="KW-1185">Reference proteome</keyword>
<evidence type="ECO:0000259" key="1">
    <source>
        <dbReference type="Pfam" id="PF13229"/>
    </source>
</evidence>
<name>A0ABV9FKI5_9BACL</name>